<evidence type="ECO:0000313" key="2">
    <source>
        <dbReference type="Proteomes" id="UP000018877"/>
    </source>
</evidence>
<protein>
    <submittedName>
        <fullName evidence="1">N-acetyltransferase GCN5</fullName>
    </submittedName>
</protein>
<name>A0AB94IK79_9BACI</name>
<reference evidence="1 2" key="1">
    <citation type="journal article" date="2014" name="Environ. Microbiol.">
        <title>The nitrate-ammonifying and nosZ-carrying bacterium Bacillus vireti is a potent source and sink for nitric and nitrous oxide under high nitrate conditions.</title>
        <authorList>
            <person name="Mania D."/>
            <person name="Heylen K."/>
            <person name="van Spanning R.J."/>
            <person name="Frostegard A."/>
        </authorList>
    </citation>
    <scope>NUCLEOTIDE SEQUENCE [LARGE SCALE GENOMIC DNA]</scope>
    <source>
        <strain evidence="1 2">LMG 21834</strain>
    </source>
</reference>
<dbReference type="AlphaFoldDB" id="A0AB94IK79"/>
<organism evidence="1 2">
    <name type="scientific">Neobacillus vireti LMG 21834</name>
    <dbReference type="NCBI Taxonomy" id="1131730"/>
    <lineage>
        <taxon>Bacteria</taxon>
        <taxon>Bacillati</taxon>
        <taxon>Bacillota</taxon>
        <taxon>Bacilli</taxon>
        <taxon>Bacillales</taxon>
        <taxon>Bacillaceae</taxon>
        <taxon>Neobacillus</taxon>
    </lineage>
</organism>
<dbReference type="Proteomes" id="UP000018877">
    <property type="component" value="Unassembled WGS sequence"/>
</dbReference>
<dbReference type="EMBL" id="ALAN01000096">
    <property type="protein sequence ID" value="ETI67402.1"/>
    <property type="molecule type" value="Genomic_DNA"/>
</dbReference>
<comment type="caution">
    <text evidence="1">The sequence shown here is derived from an EMBL/GenBank/DDBJ whole genome shotgun (WGS) entry which is preliminary data.</text>
</comment>
<sequence length="72" mass="8277">MFQAEWWTQGRELDDVGIMVKNSDIIIGFSDVETDELIGFARVLTDFIYKALILDVMVSKSYRDISKGLFPK</sequence>
<dbReference type="Gene3D" id="3.40.630.30">
    <property type="match status" value="1"/>
</dbReference>
<keyword evidence="2" id="KW-1185">Reference proteome</keyword>
<proteinExistence type="predicted"/>
<evidence type="ECO:0000313" key="1">
    <source>
        <dbReference type="EMBL" id="ETI67402.1"/>
    </source>
</evidence>
<accession>A0AB94IK79</accession>
<gene>
    <name evidence="1" type="ORF">BAVI_17612</name>
</gene>